<reference evidence="1 2" key="1">
    <citation type="journal article" date="2022" name="Allergy">
        <title>Genome assembly and annotation of Periplaneta americana reveal a comprehensive cockroach allergen profile.</title>
        <authorList>
            <person name="Wang L."/>
            <person name="Xiong Q."/>
            <person name="Saelim N."/>
            <person name="Wang L."/>
            <person name="Nong W."/>
            <person name="Wan A.T."/>
            <person name="Shi M."/>
            <person name="Liu X."/>
            <person name="Cao Q."/>
            <person name="Hui J.H.L."/>
            <person name="Sookrung N."/>
            <person name="Leung T.F."/>
            <person name="Tungtrongchitr A."/>
            <person name="Tsui S.K.W."/>
        </authorList>
    </citation>
    <scope>NUCLEOTIDE SEQUENCE [LARGE SCALE GENOMIC DNA]</scope>
    <source>
        <strain evidence="1">PWHHKU_190912</strain>
    </source>
</reference>
<gene>
    <name evidence="1" type="ORF">ANN_20202</name>
</gene>
<evidence type="ECO:0000313" key="2">
    <source>
        <dbReference type="Proteomes" id="UP001148838"/>
    </source>
</evidence>
<keyword evidence="2" id="KW-1185">Reference proteome</keyword>
<protein>
    <recommendedName>
        <fullName evidence="3">RNA-directed DNA polymerase from mobile element jockey</fullName>
    </recommendedName>
</protein>
<dbReference type="EMBL" id="JAJSOF020000031">
    <property type="protein sequence ID" value="KAJ4431603.1"/>
    <property type="molecule type" value="Genomic_DNA"/>
</dbReference>
<proteinExistence type="predicted"/>
<organism evidence="1 2">
    <name type="scientific">Periplaneta americana</name>
    <name type="common">American cockroach</name>
    <name type="synonym">Blatta americana</name>
    <dbReference type="NCBI Taxonomy" id="6978"/>
    <lineage>
        <taxon>Eukaryota</taxon>
        <taxon>Metazoa</taxon>
        <taxon>Ecdysozoa</taxon>
        <taxon>Arthropoda</taxon>
        <taxon>Hexapoda</taxon>
        <taxon>Insecta</taxon>
        <taxon>Pterygota</taxon>
        <taxon>Neoptera</taxon>
        <taxon>Polyneoptera</taxon>
        <taxon>Dictyoptera</taxon>
        <taxon>Blattodea</taxon>
        <taxon>Blattoidea</taxon>
        <taxon>Blattidae</taxon>
        <taxon>Blattinae</taxon>
        <taxon>Periplaneta</taxon>
    </lineage>
</organism>
<sequence length="276" mass="31811">IIYLGVHLDRRLSWKHHINNKLKLAYSRLAKLYPLLNKKSSLKLQNCMLLSLTLTLRHWLLYTSLLRPLLLYACPVWGGVAISEIKHIQSFQNKVLNSPWFVRNSQLHRETGIDTIKQCIHSQAKNLDHVYEKSPTFAGTGRLQPNFKRMDLSSILADYTAKHIKAYSAPEDDIIEELQRRIEEVERRRFLNNGGPMPELRPGPAFTYQFPERSLSPEKSSTFAVNPSDPRYYYEESQSLTDAFIFPCISLAALVFPLFLSSPCCPRLHLIVLAFP</sequence>
<accession>A0ABQ8SCG3</accession>
<name>A0ABQ8SCG3_PERAM</name>
<evidence type="ECO:0000313" key="1">
    <source>
        <dbReference type="EMBL" id="KAJ4431603.1"/>
    </source>
</evidence>
<dbReference type="Proteomes" id="UP001148838">
    <property type="component" value="Unassembled WGS sequence"/>
</dbReference>
<comment type="caution">
    <text evidence="1">The sequence shown here is derived from an EMBL/GenBank/DDBJ whole genome shotgun (WGS) entry which is preliminary data.</text>
</comment>
<feature type="non-terminal residue" evidence="1">
    <location>
        <position position="1"/>
    </location>
</feature>
<evidence type="ECO:0008006" key="3">
    <source>
        <dbReference type="Google" id="ProtNLM"/>
    </source>
</evidence>